<protein>
    <submittedName>
        <fullName evidence="2">Uncharacterized protein</fullName>
    </submittedName>
</protein>
<evidence type="ECO:0000313" key="2">
    <source>
        <dbReference type="EMBL" id="HAE2716976.1"/>
    </source>
</evidence>
<feature type="transmembrane region" description="Helical" evidence="1">
    <location>
        <begin position="92"/>
        <end position="110"/>
    </location>
</feature>
<sequence length="112" mass="13391">MDVIRERKSLWLRVVKVLMGYVGAILVVGGFSFVLLNFVGSEAELRDRLFLVKTPLLFWRITLYAVIAFFWLHRVRGYFLRHCTRRFQVWRLEIMTVCLFVMIEITSSRWGM</sequence>
<dbReference type="EMBL" id="DAARMD010000011">
    <property type="protein sequence ID" value="HAE2990871.1"/>
    <property type="molecule type" value="Genomic_DNA"/>
</dbReference>
<dbReference type="AlphaFoldDB" id="A0A728LN72"/>
<evidence type="ECO:0000313" key="4">
    <source>
        <dbReference type="EMBL" id="HAE8503983.1"/>
    </source>
</evidence>
<name>A0A728LN72_SALER</name>
<keyword evidence="1" id="KW-1133">Transmembrane helix</keyword>
<reference evidence="2" key="1">
    <citation type="journal article" date="2018" name="Genome Biol.">
        <title>SKESA: strategic k-mer extension for scrupulous assemblies.</title>
        <authorList>
            <person name="Souvorov A."/>
            <person name="Agarwala R."/>
            <person name="Lipman D.J."/>
        </authorList>
    </citation>
    <scope>NUCLEOTIDE SEQUENCE</scope>
    <source>
        <strain evidence="2">151-85</strain>
        <strain evidence="3">313-87</strain>
        <strain evidence="4">464-85</strain>
    </source>
</reference>
<keyword evidence="1" id="KW-0812">Transmembrane</keyword>
<reference evidence="2" key="2">
    <citation type="submission" date="2018-07" db="EMBL/GenBank/DDBJ databases">
        <authorList>
            <consortium name="NCBI Pathogen Detection Project"/>
        </authorList>
    </citation>
    <scope>NUCLEOTIDE SEQUENCE</scope>
    <source>
        <strain evidence="2">151-85</strain>
        <strain evidence="3">313-87</strain>
        <strain evidence="4">464-85</strain>
    </source>
</reference>
<comment type="caution">
    <text evidence="2">The sequence shown here is derived from an EMBL/GenBank/DDBJ whole genome shotgun (WGS) entry which is preliminary data.</text>
</comment>
<dbReference type="EMBL" id="DAARJT010000013">
    <property type="protein sequence ID" value="HAE2716976.1"/>
    <property type="molecule type" value="Genomic_DNA"/>
</dbReference>
<organism evidence="2">
    <name type="scientific">Salmonella enterica subsp. salamae serovar 58:d:z6</name>
    <dbReference type="NCBI Taxonomy" id="41517"/>
    <lineage>
        <taxon>Bacteria</taxon>
        <taxon>Pseudomonadati</taxon>
        <taxon>Pseudomonadota</taxon>
        <taxon>Gammaproteobacteria</taxon>
        <taxon>Enterobacterales</taxon>
        <taxon>Enterobacteriaceae</taxon>
        <taxon>Salmonella</taxon>
    </lineage>
</organism>
<dbReference type="EMBL" id="DAATFF010000012">
    <property type="protein sequence ID" value="HAE8503983.1"/>
    <property type="molecule type" value="Genomic_DNA"/>
</dbReference>
<proteinExistence type="predicted"/>
<evidence type="ECO:0000256" key="1">
    <source>
        <dbReference type="SAM" id="Phobius"/>
    </source>
</evidence>
<accession>A0A728LN72</accession>
<feature type="transmembrane region" description="Helical" evidence="1">
    <location>
        <begin position="56"/>
        <end position="72"/>
    </location>
</feature>
<gene>
    <name evidence="3" type="ORF">GNC47_002925</name>
    <name evidence="2" type="ORF">GND17_003019</name>
    <name evidence="4" type="ORF">GND55_002778</name>
</gene>
<feature type="transmembrane region" description="Helical" evidence="1">
    <location>
        <begin position="12"/>
        <end position="36"/>
    </location>
</feature>
<dbReference type="RefSeq" id="WP_079806512.1">
    <property type="nucleotide sequence ID" value="NZ_MXLI01000013.1"/>
</dbReference>
<keyword evidence="1" id="KW-0472">Membrane</keyword>
<evidence type="ECO:0000313" key="3">
    <source>
        <dbReference type="EMBL" id="HAE2990871.1"/>
    </source>
</evidence>